<dbReference type="EMBL" id="AZRA01000047">
    <property type="protein sequence ID" value="KDB52562.1"/>
    <property type="molecule type" value="Genomic_DNA"/>
</dbReference>
<evidence type="ECO:0008006" key="4">
    <source>
        <dbReference type="Google" id="ProtNLM"/>
    </source>
</evidence>
<dbReference type="PATRIC" id="fig|1286631.3.peg.1752"/>
<dbReference type="InterPro" id="IPR018841">
    <property type="entry name" value="DUF2442"/>
</dbReference>
<keyword evidence="3" id="KW-1185">Reference proteome</keyword>
<accession>A0A059KM75</accession>
<sequence>MTTVIKAQDRFDEPVTASVLAKATARGRQRRHPGLHALSVAYLPAYQSLLIGFADQSAVLLPAKNYPELSALGVADLEGLAIGYGGTALCLEARDLHVSIAGLVSASQPLMDLAATVIAVRNGSRRTEAKAQASRENGRKGGRPRKAEAI</sequence>
<dbReference type="AlphaFoldDB" id="A0A059KM75"/>
<organism evidence="2 3">
    <name type="scientific">Sphaerotilus natans subsp. natans DSM 6575</name>
    <dbReference type="NCBI Taxonomy" id="1286631"/>
    <lineage>
        <taxon>Bacteria</taxon>
        <taxon>Pseudomonadati</taxon>
        <taxon>Pseudomonadota</taxon>
        <taxon>Betaproteobacteria</taxon>
        <taxon>Burkholderiales</taxon>
        <taxon>Sphaerotilaceae</taxon>
        <taxon>Sphaerotilus</taxon>
    </lineage>
</organism>
<dbReference type="eggNOG" id="ENOG5033GCI">
    <property type="taxonomic scope" value="Bacteria"/>
</dbReference>
<comment type="caution">
    <text evidence="2">The sequence shown here is derived from an EMBL/GenBank/DDBJ whole genome shotgun (WGS) entry which is preliminary data.</text>
</comment>
<evidence type="ECO:0000313" key="2">
    <source>
        <dbReference type="EMBL" id="KDB52562.1"/>
    </source>
</evidence>
<dbReference type="Gene3D" id="3.30.2020.40">
    <property type="entry name" value="Uncharacterised protein PF10387, DUF2442"/>
    <property type="match status" value="1"/>
</dbReference>
<gene>
    <name evidence="2" type="ORF">X805_17820</name>
</gene>
<evidence type="ECO:0000313" key="3">
    <source>
        <dbReference type="Proteomes" id="UP000026714"/>
    </source>
</evidence>
<reference evidence="2 3" key="1">
    <citation type="journal article" date="2014" name="FEMS Microbiol. Ecol.">
        <title>Sphaerotilus natans encrusted with nanoball-shaped Fe(III) oxide minerals formed by nitrate-reducing mixotrophic Fe(II) oxidation.</title>
        <authorList>
            <person name="Park S."/>
            <person name="Kim D.H."/>
            <person name="Lee J.H."/>
            <person name="Hur H.G."/>
        </authorList>
    </citation>
    <scope>NUCLEOTIDE SEQUENCE [LARGE SCALE GENOMIC DNA]</scope>
    <source>
        <strain evidence="2 3">DSM 6575</strain>
    </source>
</reference>
<dbReference type="Proteomes" id="UP000026714">
    <property type="component" value="Unassembled WGS sequence"/>
</dbReference>
<proteinExistence type="predicted"/>
<dbReference type="Pfam" id="PF10387">
    <property type="entry name" value="DUF2442"/>
    <property type="match status" value="1"/>
</dbReference>
<name>A0A059KM75_9BURK</name>
<feature type="region of interest" description="Disordered" evidence="1">
    <location>
        <begin position="126"/>
        <end position="150"/>
    </location>
</feature>
<evidence type="ECO:0000256" key="1">
    <source>
        <dbReference type="SAM" id="MobiDB-lite"/>
    </source>
</evidence>
<protein>
    <recommendedName>
        <fullName evidence="4">DUF2442 domain-containing protein</fullName>
    </recommendedName>
</protein>
<dbReference type="RefSeq" id="WP_037480866.1">
    <property type="nucleotide sequence ID" value="NZ_AZRA01000047.1"/>
</dbReference>
<dbReference type="STRING" id="34103.SAMN05421778_104207"/>